<sequence length="75" mass="7905">MSQVPGSWLRSPQSGTDRAGVRLLLDALDRGDLTLRGVDRVLRLAWTLADLAGLDGPGKAELGAALALRTRGGRP</sequence>
<comment type="caution">
    <text evidence="2">The sequence shown here is derived from an EMBL/GenBank/DDBJ whole genome shotgun (WGS) entry which is preliminary data.</text>
</comment>
<dbReference type="Proteomes" id="UP000004778">
    <property type="component" value="Unassembled WGS sequence"/>
</dbReference>
<dbReference type="Pfam" id="PF13335">
    <property type="entry name" value="Mg_chelatase_C"/>
    <property type="match status" value="1"/>
</dbReference>
<keyword evidence="3" id="KW-1185">Reference proteome</keyword>
<feature type="domain" description="Mg chelatase-related protein C-terminal" evidence="1">
    <location>
        <begin position="3"/>
        <end position="69"/>
    </location>
</feature>
<dbReference type="AlphaFoldDB" id="C0W7A3"/>
<organism evidence="2 3">
    <name type="scientific">Actinomyces urogenitalis DSM 15434</name>
    <dbReference type="NCBI Taxonomy" id="525246"/>
    <lineage>
        <taxon>Bacteria</taxon>
        <taxon>Bacillati</taxon>
        <taxon>Actinomycetota</taxon>
        <taxon>Actinomycetes</taxon>
        <taxon>Actinomycetales</taxon>
        <taxon>Actinomycetaceae</taxon>
        <taxon>Actinomyces</taxon>
    </lineage>
</organism>
<evidence type="ECO:0000313" key="2">
    <source>
        <dbReference type="EMBL" id="EEH65391.1"/>
    </source>
</evidence>
<accession>C0W7A3</accession>
<dbReference type="InterPro" id="IPR025158">
    <property type="entry name" value="Mg_chelat-rel_C"/>
</dbReference>
<name>C0W7A3_9ACTO</name>
<dbReference type="EMBL" id="ACFH01000118">
    <property type="protein sequence ID" value="EEH65391.1"/>
    <property type="molecule type" value="Genomic_DNA"/>
</dbReference>
<reference evidence="2 3" key="1">
    <citation type="submission" date="2009-01" db="EMBL/GenBank/DDBJ databases">
        <authorList>
            <person name="Qin X."/>
            <person name="Bachman B."/>
            <person name="Battles P."/>
            <person name="Bell A."/>
            <person name="Bess C."/>
            <person name="Bickham C."/>
            <person name="Chaboub L."/>
            <person name="Chen D."/>
            <person name="Coyle M."/>
            <person name="Deiros D.R."/>
            <person name="Dinh H."/>
            <person name="Forbes L."/>
            <person name="Fowler G."/>
            <person name="Francisco L."/>
            <person name="Fu Q."/>
            <person name="Gubbala S."/>
            <person name="Hale W."/>
            <person name="Han Y."/>
            <person name="Hemphill L."/>
            <person name="Highlander S.K."/>
            <person name="Hirani K."/>
            <person name="Hogues M."/>
            <person name="Jackson L."/>
            <person name="Jakkamsetti A."/>
            <person name="Javaid M."/>
            <person name="Jiang H."/>
            <person name="Korchina V."/>
            <person name="Kovar C."/>
            <person name="Lara F."/>
            <person name="Lee S."/>
            <person name="Mata R."/>
            <person name="Mathew T."/>
            <person name="Moen C."/>
            <person name="Morales K."/>
            <person name="Munidasa M."/>
            <person name="Nazareth L."/>
            <person name="Ngo R."/>
            <person name="Nguyen L."/>
            <person name="Okwuonu G."/>
            <person name="Ongeri F."/>
            <person name="Patil S."/>
            <person name="Petrosino J."/>
            <person name="Pham C."/>
            <person name="Pham P."/>
            <person name="Pu L.-L."/>
            <person name="Puazo M."/>
            <person name="Raj R."/>
            <person name="Reid J."/>
            <person name="Rouhana J."/>
            <person name="Saada N."/>
            <person name="Shang Y."/>
            <person name="Simmons D."/>
            <person name="Thornton R."/>
            <person name="Warren J."/>
            <person name="Weissenberger G."/>
            <person name="Zhang J."/>
            <person name="Zhang L."/>
            <person name="Zhou C."/>
            <person name="Zhu D."/>
            <person name="Muzny D."/>
            <person name="Worley K."/>
            <person name="Gibbs R."/>
        </authorList>
    </citation>
    <scope>NUCLEOTIDE SEQUENCE [LARGE SCALE GENOMIC DNA]</scope>
    <source>
        <strain evidence="2 3">DSM 15434</strain>
    </source>
</reference>
<dbReference type="HOGENOM" id="CLU_2662854_0_0_11"/>
<evidence type="ECO:0000259" key="1">
    <source>
        <dbReference type="Pfam" id="PF13335"/>
    </source>
</evidence>
<protein>
    <recommendedName>
        <fullName evidence="1">Mg chelatase-related protein C-terminal domain-containing protein</fullName>
    </recommendedName>
</protein>
<proteinExistence type="predicted"/>
<dbReference type="eggNOG" id="COG0606">
    <property type="taxonomic scope" value="Bacteria"/>
</dbReference>
<evidence type="ECO:0000313" key="3">
    <source>
        <dbReference type="Proteomes" id="UP000004778"/>
    </source>
</evidence>
<gene>
    <name evidence="2" type="ORF">HMPREF0058_1747</name>
</gene>